<organism evidence="2 3">
    <name type="scientific">Rhipicephalus microplus</name>
    <name type="common">Cattle tick</name>
    <name type="synonym">Boophilus microplus</name>
    <dbReference type="NCBI Taxonomy" id="6941"/>
    <lineage>
        <taxon>Eukaryota</taxon>
        <taxon>Metazoa</taxon>
        <taxon>Ecdysozoa</taxon>
        <taxon>Arthropoda</taxon>
        <taxon>Chelicerata</taxon>
        <taxon>Arachnida</taxon>
        <taxon>Acari</taxon>
        <taxon>Parasitiformes</taxon>
        <taxon>Ixodida</taxon>
        <taxon>Ixodoidea</taxon>
        <taxon>Ixodidae</taxon>
        <taxon>Rhipicephalinae</taxon>
        <taxon>Rhipicephalus</taxon>
        <taxon>Boophilus</taxon>
    </lineage>
</organism>
<dbReference type="VEuPathDB" id="VectorBase:LOC119160768"/>
<sequence length="342" mass="39028">MAASNGRGVASPAVVASNASETGMQPAKKPRRCFSAHEDLCLLREVAAAKPFGDDIKWVHVLAAVNRAVGRELTVRGIKDRVDILLGYWKLQDSKNLKNPGAEPGQEDEQQEQRASPEPTQQQWPPSTELQRRQPASVQPALPGTSKGIRGLQSLGLQLLAQREKNKLDLRSRELEIEKMKVRYEERRLALDERRLALDEEKHRFEVERWRGERESLLDEIKKCLMNKLPNWRSTTTHKTTPPQHLELRPFLAGKEEASDVQQRFDPPAVLVIYSPESCLLPGYDPSNWQIMPFGHIIAWYFRAWTLLWPLKYTFWFLVGRHIGRAVPSMKAQQFVSGAPFA</sequence>
<dbReference type="PANTHER" id="PTHR37558:SF1">
    <property type="entry name" value="HTH CENPB-TYPE DOMAIN-CONTAINING PROTEIN"/>
    <property type="match status" value="1"/>
</dbReference>
<reference evidence="2" key="2">
    <citation type="submission" date="2021-09" db="EMBL/GenBank/DDBJ databases">
        <authorList>
            <person name="Jia N."/>
            <person name="Wang J."/>
            <person name="Shi W."/>
            <person name="Du L."/>
            <person name="Sun Y."/>
            <person name="Zhan W."/>
            <person name="Jiang J."/>
            <person name="Wang Q."/>
            <person name="Zhang B."/>
            <person name="Ji P."/>
            <person name="Sakyi L.B."/>
            <person name="Cui X."/>
            <person name="Yuan T."/>
            <person name="Jiang B."/>
            <person name="Yang W."/>
            <person name="Lam T.T.-Y."/>
            <person name="Chang Q."/>
            <person name="Ding S."/>
            <person name="Wang X."/>
            <person name="Zhu J."/>
            <person name="Ruan X."/>
            <person name="Zhao L."/>
            <person name="Wei J."/>
            <person name="Que T."/>
            <person name="Du C."/>
            <person name="Cheng J."/>
            <person name="Dai P."/>
            <person name="Han X."/>
            <person name="Huang E."/>
            <person name="Gao Y."/>
            <person name="Liu J."/>
            <person name="Shao H."/>
            <person name="Ye R."/>
            <person name="Li L."/>
            <person name="Wei W."/>
            <person name="Wang X."/>
            <person name="Wang C."/>
            <person name="Huo Q."/>
            <person name="Li W."/>
            <person name="Guo W."/>
            <person name="Chen H."/>
            <person name="Chen S."/>
            <person name="Zhou L."/>
            <person name="Zhou L."/>
            <person name="Ni X."/>
            <person name="Tian J."/>
            <person name="Zhou Y."/>
            <person name="Sheng Y."/>
            <person name="Liu T."/>
            <person name="Pan Y."/>
            <person name="Xia L."/>
            <person name="Li J."/>
            <person name="Zhao F."/>
            <person name="Cao W."/>
        </authorList>
    </citation>
    <scope>NUCLEOTIDE SEQUENCE</scope>
    <source>
        <strain evidence="2">Rmic-2018</strain>
        <tissue evidence="2">Larvae</tissue>
    </source>
</reference>
<dbReference type="EMBL" id="JABSTU010000007">
    <property type="protein sequence ID" value="KAH8025065.1"/>
    <property type="molecule type" value="Genomic_DNA"/>
</dbReference>
<feature type="region of interest" description="Disordered" evidence="1">
    <location>
        <begin position="1"/>
        <end position="31"/>
    </location>
</feature>
<name>A0A9J6DSU3_RHIMP</name>
<gene>
    <name evidence="2" type="ORF">HPB51_002961</name>
</gene>
<dbReference type="PANTHER" id="PTHR37558">
    <property type="entry name" value="HTH CENPB-TYPE DOMAIN-CONTAINING PROTEIN"/>
    <property type="match status" value="1"/>
</dbReference>
<reference evidence="2" key="1">
    <citation type="journal article" date="2020" name="Cell">
        <title>Large-Scale Comparative Analyses of Tick Genomes Elucidate Their Genetic Diversity and Vector Capacities.</title>
        <authorList>
            <consortium name="Tick Genome and Microbiome Consortium (TIGMIC)"/>
            <person name="Jia N."/>
            <person name="Wang J."/>
            <person name="Shi W."/>
            <person name="Du L."/>
            <person name="Sun Y."/>
            <person name="Zhan W."/>
            <person name="Jiang J.F."/>
            <person name="Wang Q."/>
            <person name="Zhang B."/>
            <person name="Ji P."/>
            <person name="Bell-Sakyi L."/>
            <person name="Cui X.M."/>
            <person name="Yuan T.T."/>
            <person name="Jiang B.G."/>
            <person name="Yang W.F."/>
            <person name="Lam T.T."/>
            <person name="Chang Q.C."/>
            <person name="Ding S.J."/>
            <person name="Wang X.J."/>
            <person name="Zhu J.G."/>
            <person name="Ruan X.D."/>
            <person name="Zhao L."/>
            <person name="Wei J.T."/>
            <person name="Ye R.Z."/>
            <person name="Que T.C."/>
            <person name="Du C.H."/>
            <person name="Zhou Y.H."/>
            <person name="Cheng J.X."/>
            <person name="Dai P.F."/>
            <person name="Guo W.B."/>
            <person name="Han X.H."/>
            <person name="Huang E.J."/>
            <person name="Li L.F."/>
            <person name="Wei W."/>
            <person name="Gao Y.C."/>
            <person name="Liu J.Z."/>
            <person name="Shao H.Z."/>
            <person name="Wang X."/>
            <person name="Wang C.C."/>
            <person name="Yang T.C."/>
            <person name="Huo Q.B."/>
            <person name="Li W."/>
            <person name="Chen H.Y."/>
            <person name="Chen S.E."/>
            <person name="Zhou L.G."/>
            <person name="Ni X.B."/>
            <person name="Tian J.H."/>
            <person name="Sheng Y."/>
            <person name="Liu T."/>
            <person name="Pan Y.S."/>
            <person name="Xia L.Y."/>
            <person name="Li J."/>
            <person name="Zhao F."/>
            <person name="Cao W.C."/>
        </authorList>
    </citation>
    <scope>NUCLEOTIDE SEQUENCE</scope>
    <source>
        <strain evidence="2">Rmic-2018</strain>
    </source>
</reference>
<proteinExistence type="predicted"/>
<feature type="compositionally biased region" description="Polar residues" evidence="1">
    <location>
        <begin position="118"/>
        <end position="137"/>
    </location>
</feature>
<evidence type="ECO:0000313" key="3">
    <source>
        <dbReference type="Proteomes" id="UP000821866"/>
    </source>
</evidence>
<dbReference type="Proteomes" id="UP000821866">
    <property type="component" value="Unassembled WGS sequence"/>
</dbReference>
<dbReference type="AlphaFoldDB" id="A0A9J6DSU3"/>
<evidence type="ECO:0000313" key="2">
    <source>
        <dbReference type="EMBL" id="KAH8025065.1"/>
    </source>
</evidence>
<comment type="caution">
    <text evidence="2">The sequence shown here is derived from an EMBL/GenBank/DDBJ whole genome shotgun (WGS) entry which is preliminary data.</text>
</comment>
<evidence type="ECO:0000256" key="1">
    <source>
        <dbReference type="SAM" id="MobiDB-lite"/>
    </source>
</evidence>
<feature type="region of interest" description="Disordered" evidence="1">
    <location>
        <begin position="95"/>
        <end position="147"/>
    </location>
</feature>
<feature type="compositionally biased region" description="Low complexity" evidence="1">
    <location>
        <begin position="9"/>
        <end position="20"/>
    </location>
</feature>
<keyword evidence="3" id="KW-1185">Reference proteome</keyword>
<accession>A0A9J6DSU3</accession>
<protein>
    <submittedName>
        <fullName evidence="2">Uncharacterized protein</fullName>
    </submittedName>
</protein>